<evidence type="ECO:0000256" key="5">
    <source>
        <dbReference type="SAM" id="Phobius"/>
    </source>
</evidence>
<protein>
    <submittedName>
        <fullName evidence="6">DgyrCDS5561</fullName>
    </submittedName>
</protein>
<dbReference type="PANTHER" id="PTHR11785">
    <property type="entry name" value="AMINO ACID TRANSPORTER"/>
    <property type="match status" value="1"/>
</dbReference>
<dbReference type="InterPro" id="IPR050598">
    <property type="entry name" value="AminoAcid_Transporter"/>
</dbReference>
<feature type="transmembrane region" description="Helical" evidence="5">
    <location>
        <begin position="330"/>
        <end position="350"/>
    </location>
</feature>
<comment type="subcellular location">
    <subcellularLocation>
        <location evidence="1">Membrane</location>
        <topology evidence="1">Multi-pass membrane protein</topology>
    </subcellularLocation>
</comment>
<dbReference type="AlphaFoldDB" id="A0A7I8VLV1"/>
<feature type="transmembrane region" description="Helical" evidence="5">
    <location>
        <begin position="418"/>
        <end position="439"/>
    </location>
</feature>
<evidence type="ECO:0000256" key="1">
    <source>
        <dbReference type="ARBA" id="ARBA00004141"/>
    </source>
</evidence>
<dbReference type="Pfam" id="PF13520">
    <property type="entry name" value="AA_permease_2"/>
    <property type="match status" value="1"/>
</dbReference>
<comment type="caution">
    <text evidence="6">The sequence shown here is derived from an EMBL/GenBank/DDBJ whole genome shotgun (WGS) entry which is preliminary data.</text>
</comment>
<proteinExistence type="predicted"/>
<feature type="transmembrane region" description="Helical" evidence="5">
    <location>
        <begin position="201"/>
        <end position="224"/>
    </location>
</feature>
<feature type="transmembrane region" description="Helical" evidence="5">
    <location>
        <begin position="48"/>
        <end position="70"/>
    </location>
</feature>
<evidence type="ECO:0000256" key="4">
    <source>
        <dbReference type="ARBA" id="ARBA00023136"/>
    </source>
</evidence>
<feature type="transmembrane region" description="Helical" evidence="5">
    <location>
        <begin position="163"/>
        <end position="181"/>
    </location>
</feature>
<evidence type="ECO:0000313" key="7">
    <source>
        <dbReference type="Proteomes" id="UP000549394"/>
    </source>
</evidence>
<dbReference type="OrthoDB" id="6284555at2759"/>
<feature type="transmembrane region" description="Helical" evidence="5">
    <location>
        <begin position="356"/>
        <end position="377"/>
    </location>
</feature>
<name>A0A7I8VLV1_9ANNE</name>
<feature type="transmembrane region" description="Helical" evidence="5">
    <location>
        <begin position="236"/>
        <end position="259"/>
    </location>
</feature>
<organism evidence="6 7">
    <name type="scientific">Dimorphilus gyrociliatus</name>
    <dbReference type="NCBI Taxonomy" id="2664684"/>
    <lineage>
        <taxon>Eukaryota</taxon>
        <taxon>Metazoa</taxon>
        <taxon>Spiralia</taxon>
        <taxon>Lophotrochozoa</taxon>
        <taxon>Annelida</taxon>
        <taxon>Polychaeta</taxon>
        <taxon>Polychaeta incertae sedis</taxon>
        <taxon>Dinophilidae</taxon>
        <taxon>Dimorphilus</taxon>
    </lineage>
</organism>
<feature type="transmembrane region" description="Helical" evidence="5">
    <location>
        <begin position="12"/>
        <end position="33"/>
    </location>
</feature>
<dbReference type="PIRSF" id="PIRSF006060">
    <property type="entry name" value="AA_transporter"/>
    <property type="match status" value="1"/>
</dbReference>
<evidence type="ECO:0000256" key="3">
    <source>
        <dbReference type="ARBA" id="ARBA00022989"/>
    </source>
</evidence>
<feature type="transmembrane region" description="Helical" evidence="5">
    <location>
        <begin position="389"/>
        <end position="412"/>
    </location>
</feature>
<feature type="transmembrane region" description="Helical" evidence="5">
    <location>
        <begin position="131"/>
        <end position="151"/>
    </location>
</feature>
<keyword evidence="2 5" id="KW-0812">Transmembrane</keyword>
<dbReference type="GO" id="GO:0015179">
    <property type="term" value="F:L-amino acid transmembrane transporter activity"/>
    <property type="evidence" value="ECO:0007669"/>
    <property type="project" value="TreeGrafter"/>
</dbReference>
<accession>A0A7I8VLV1</accession>
<dbReference type="EMBL" id="CAJFCJ010000006">
    <property type="protein sequence ID" value="CAD5116703.1"/>
    <property type="molecule type" value="Genomic_DNA"/>
</dbReference>
<dbReference type="Proteomes" id="UP000549394">
    <property type="component" value="Unassembled WGS sequence"/>
</dbReference>
<dbReference type="InterPro" id="IPR002293">
    <property type="entry name" value="AA/rel_permease1"/>
</dbReference>
<keyword evidence="3 5" id="KW-1133">Transmembrane helix</keyword>
<gene>
    <name evidence="6" type="ORF">DGYR_LOCUS5303</name>
</gene>
<keyword evidence="4 5" id="KW-0472">Membrane</keyword>
<dbReference type="GO" id="GO:0016020">
    <property type="term" value="C:membrane"/>
    <property type="evidence" value="ECO:0007669"/>
    <property type="project" value="UniProtKB-SubCell"/>
</dbReference>
<dbReference type="PANTHER" id="PTHR11785:SF516">
    <property type="entry name" value="AMINO ACID PERMEASE_ SLC12A DOMAIN-CONTAINING PROTEIN"/>
    <property type="match status" value="1"/>
</dbReference>
<keyword evidence="7" id="KW-1185">Reference proteome</keyword>
<feature type="transmembrane region" description="Helical" evidence="5">
    <location>
        <begin position="91"/>
        <end position="119"/>
    </location>
</feature>
<dbReference type="Gene3D" id="1.20.1740.10">
    <property type="entry name" value="Amino acid/polyamine transporter I"/>
    <property type="match status" value="1"/>
</dbReference>
<reference evidence="6 7" key="1">
    <citation type="submission" date="2020-08" db="EMBL/GenBank/DDBJ databases">
        <authorList>
            <person name="Hejnol A."/>
        </authorList>
    </citation>
    <scope>NUCLEOTIDE SEQUENCE [LARGE SCALE GENOMIC DNA]</scope>
</reference>
<sequence>MSDKLVKLRRHYGVLHGIGCVCGLMFGAGVYIAPTGVLRQVRSGPLSIVIWGCAGLFSFVASLIYAELGTTYPVSGEKYAYLLKMYGRKIAFLYLWTYLFLFRSCVNAVKCIAFAKYILEPIFGCDNMPPYADFILALLFGWVPVIANCFYVKWAARGQTIMTFMGIAAMLSIIVTAIYKVASTGDFGDLSTGFSTGNYDIESLCFGFYSALWALWGFPLNFMIDELKKPERNLPIIATCSMIITIVLYSLVNFAYVVVLGAETVANNVAVASLFAKKIWGPGWILINLCISSNIASSFNSGIVIGSRLTHASAKRKDLADALGLVSIKYLTPITAIIFQGILTTLMMLLKDIFVIINLSVFTNQMFEILVIIGLIINRFKKPDIPRPFKVPIILIICFAITMIGQALLSGWKKPLQTVLGFVITVSTGFTYYILFIYIEKKPKFYIDMRRKITILLQKTFYASEEDLVP</sequence>
<evidence type="ECO:0000256" key="2">
    <source>
        <dbReference type="ARBA" id="ARBA00022692"/>
    </source>
</evidence>
<feature type="transmembrane region" description="Helical" evidence="5">
    <location>
        <begin position="279"/>
        <end position="309"/>
    </location>
</feature>
<evidence type="ECO:0000313" key="6">
    <source>
        <dbReference type="EMBL" id="CAD5116703.1"/>
    </source>
</evidence>